<gene>
    <name evidence="4" type="ORF">L249_0375</name>
</gene>
<dbReference type="PANTHER" id="PTHR31306:SF10">
    <property type="entry name" value="ALPHA-1,6-MANNOSYLTRANSFERASE MNN11-RELATED"/>
    <property type="match status" value="1"/>
</dbReference>
<evidence type="ECO:0000313" key="5">
    <source>
        <dbReference type="Proteomes" id="UP000253664"/>
    </source>
</evidence>
<proteinExistence type="inferred from homology"/>
<organism evidence="4 5">
    <name type="scientific">Ophiocordyceps polyrhachis-furcata BCC 54312</name>
    <dbReference type="NCBI Taxonomy" id="1330021"/>
    <lineage>
        <taxon>Eukaryota</taxon>
        <taxon>Fungi</taxon>
        <taxon>Dikarya</taxon>
        <taxon>Ascomycota</taxon>
        <taxon>Pezizomycotina</taxon>
        <taxon>Sordariomycetes</taxon>
        <taxon>Hypocreomycetidae</taxon>
        <taxon>Hypocreales</taxon>
        <taxon>Ophiocordycipitaceae</taxon>
        <taxon>Ophiocordyceps</taxon>
    </lineage>
</organism>
<dbReference type="AlphaFoldDB" id="A0A367LDH6"/>
<dbReference type="InterPro" id="IPR029044">
    <property type="entry name" value="Nucleotide-diphossugar_trans"/>
</dbReference>
<dbReference type="GO" id="GO:0006487">
    <property type="term" value="P:protein N-linked glycosylation"/>
    <property type="evidence" value="ECO:0007669"/>
    <property type="project" value="TreeGrafter"/>
</dbReference>
<dbReference type="OrthoDB" id="205108at2759"/>
<name>A0A367LDH6_9HYPO</name>
<protein>
    <submittedName>
        <fullName evidence="4">Uncharacterized protein</fullName>
    </submittedName>
</protein>
<keyword evidence="2" id="KW-0328">Glycosyltransferase</keyword>
<keyword evidence="3" id="KW-0808">Transferase</keyword>
<sequence length="316" mass="36722">MHFAYPPRKSSNPPRFRPRTTRLLPTLRRSRLKLLALGFLALVALTYIALGRRKVHVYHEHVPSGSPPVVLVTVIDPTTWDNGYLKTVRENREKYAARHGYEAMVVKAFDYDTNGAPQSWAKIVAMRHALSKYPDCHFVWYLDQNAYIMDMAKSLEELVLEPKTLERLMIKDFPVVPPDSIIKTFSHLRGQDADFVVSQDKESLVHTSIIVRNGEWAKYFIETWFDPLYRSYNFQKAERHALALRPQEHVVQWHPTVLSKLALVPQRTMAAYSQSKLGEAYQKGDMVVMFPECKPQTCEPESKPYLDQWRRALEQH</sequence>
<evidence type="ECO:0000313" key="4">
    <source>
        <dbReference type="EMBL" id="RCI12470.1"/>
    </source>
</evidence>
<dbReference type="Gene3D" id="3.90.550.10">
    <property type="entry name" value="Spore Coat Polysaccharide Biosynthesis Protein SpsA, Chain A"/>
    <property type="match status" value="1"/>
</dbReference>
<keyword evidence="5" id="KW-1185">Reference proteome</keyword>
<accession>A0A367LDH6</accession>
<dbReference type="InterPro" id="IPR008630">
    <property type="entry name" value="Glyco_trans_34"/>
</dbReference>
<evidence type="ECO:0000256" key="2">
    <source>
        <dbReference type="ARBA" id="ARBA00022676"/>
    </source>
</evidence>
<dbReference type="GO" id="GO:0000009">
    <property type="term" value="F:alpha-1,6-mannosyltransferase activity"/>
    <property type="evidence" value="ECO:0007669"/>
    <property type="project" value="TreeGrafter"/>
</dbReference>
<comment type="caution">
    <text evidence="4">The sequence shown here is derived from an EMBL/GenBank/DDBJ whole genome shotgun (WGS) entry which is preliminary data.</text>
</comment>
<reference evidence="4 5" key="1">
    <citation type="journal article" date="2015" name="BMC Genomics">
        <title>Insights from the genome of Ophiocordyceps polyrhachis-furcata to pathogenicity and host specificity in insect fungi.</title>
        <authorList>
            <person name="Wichadakul D."/>
            <person name="Kobmoo N."/>
            <person name="Ingsriswang S."/>
            <person name="Tangphatsornruang S."/>
            <person name="Chantasingh D."/>
            <person name="Luangsa-ard J.J."/>
            <person name="Eurwilaichitr L."/>
        </authorList>
    </citation>
    <scope>NUCLEOTIDE SEQUENCE [LARGE SCALE GENOMIC DNA]</scope>
    <source>
        <strain evidence="4 5">BCC 54312</strain>
    </source>
</reference>
<dbReference type="Proteomes" id="UP000253664">
    <property type="component" value="Unassembled WGS sequence"/>
</dbReference>
<comment type="similarity">
    <text evidence="1">Belongs to the glycosyltransferase 34 family.</text>
</comment>
<evidence type="ECO:0000256" key="1">
    <source>
        <dbReference type="ARBA" id="ARBA00005664"/>
    </source>
</evidence>
<dbReference type="PANTHER" id="PTHR31306">
    <property type="entry name" value="ALPHA-1,6-MANNOSYLTRANSFERASE MNN11-RELATED"/>
    <property type="match status" value="1"/>
</dbReference>
<dbReference type="STRING" id="1330021.A0A367LDH6"/>
<dbReference type="EMBL" id="LKCN02000007">
    <property type="protein sequence ID" value="RCI12470.1"/>
    <property type="molecule type" value="Genomic_DNA"/>
</dbReference>
<dbReference type="Pfam" id="PF05637">
    <property type="entry name" value="Glyco_transf_34"/>
    <property type="match status" value="1"/>
</dbReference>
<dbReference type="GO" id="GO:0000136">
    <property type="term" value="C:mannan polymerase complex"/>
    <property type="evidence" value="ECO:0007669"/>
    <property type="project" value="TreeGrafter"/>
</dbReference>
<dbReference type="FunFam" id="3.90.550.10:FF:000149">
    <property type="entry name" value="Alpha-1,6-mannosyltransferase subunit"/>
    <property type="match status" value="1"/>
</dbReference>
<evidence type="ECO:0000256" key="3">
    <source>
        <dbReference type="ARBA" id="ARBA00022679"/>
    </source>
</evidence>